<dbReference type="EMBL" id="JAGSPM010000009">
    <property type="protein sequence ID" value="MBR7747821.1"/>
    <property type="molecule type" value="Genomic_DNA"/>
</dbReference>
<gene>
    <name evidence="1" type="ORF">KDM92_14645</name>
</gene>
<reference evidence="1 2" key="1">
    <citation type="submission" date="2021-04" db="EMBL/GenBank/DDBJ databases">
        <title>novel species isolated from subtropical streams in China.</title>
        <authorList>
            <person name="Lu H."/>
        </authorList>
    </citation>
    <scope>NUCLEOTIDE SEQUENCE [LARGE SCALE GENOMIC DNA]</scope>
    <source>
        <strain evidence="1 2">BYS107W</strain>
    </source>
</reference>
<dbReference type="RefSeq" id="WP_212685194.1">
    <property type="nucleotide sequence ID" value="NZ_JAGSPM010000009.1"/>
</dbReference>
<protein>
    <submittedName>
        <fullName evidence="1">Uncharacterized protein</fullName>
    </submittedName>
</protein>
<dbReference type="AlphaFoldDB" id="A0A941DGS7"/>
<comment type="caution">
    <text evidence="1">The sequence shown here is derived from an EMBL/GenBank/DDBJ whole genome shotgun (WGS) entry which is preliminary data.</text>
</comment>
<proteinExistence type="predicted"/>
<sequence>MFFSKPVTREDFKALALELEALGVPKNYFSIGHTQNERTCLVEENGKWLVFHSEKGQMADLVEFNSFKQAKSHLLALLKP</sequence>
<accession>A0A941DGS7</accession>
<keyword evidence="2" id="KW-1185">Reference proteome</keyword>
<dbReference type="Proteomes" id="UP000680158">
    <property type="component" value="Unassembled WGS sequence"/>
</dbReference>
<name>A0A941DGS7_9BURK</name>
<organism evidence="1 2">
    <name type="scientific">Undibacterium baiyunense</name>
    <dbReference type="NCBI Taxonomy" id="2828731"/>
    <lineage>
        <taxon>Bacteria</taxon>
        <taxon>Pseudomonadati</taxon>
        <taxon>Pseudomonadota</taxon>
        <taxon>Betaproteobacteria</taxon>
        <taxon>Burkholderiales</taxon>
        <taxon>Oxalobacteraceae</taxon>
        <taxon>Undibacterium</taxon>
    </lineage>
</organism>
<evidence type="ECO:0000313" key="1">
    <source>
        <dbReference type="EMBL" id="MBR7747821.1"/>
    </source>
</evidence>
<evidence type="ECO:0000313" key="2">
    <source>
        <dbReference type="Proteomes" id="UP000680158"/>
    </source>
</evidence>